<sequence>MKYLLLIALVAVIWWVWKNRGQRPAAGPARATPDPEQMVVCAHCGVHLPQSDSIAANGAHFCSEAHRLAANPPAAHD</sequence>
<organism evidence="1 2">
    <name type="scientific">Candidatus Dechloromonas phosphorivorans</name>
    <dbReference type="NCBI Taxonomy" id="2899244"/>
    <lineage>
        <taxon>Bacteria</taxon>
        <taxon>Pseudomonadati</taxon>
        <taxon>Pseudomonadota</taxon>
        <taxon>Betaproteobacteria</taxon>
        <taxon>Rhodocyclales</taxon>
        <taxon>Azonexaceae</taxon>
        <taxon>Dechloromonas</taxon>
    </lineage>
</organism>
<dbReference type="Proteomes" id="UP000808146">
    <property type="component" value="Unassembled WGS sequence"/>
</dbReference>
<dbReference type="AlphaFoldDB" id="A0A9D7LMH0"/>
<dbReference type="InterPro" id="IPR049708">
    <property type="entry name" value="PP0621-like"/>
</dbReference>
<evidence type="ECO:0000313" key="1">
    <source>
        <dbReference type="EMBL" id="MBK8889049.1"/>
    </source>
</evidence>
<reference evidence="1" key="1">
    <citation type="submission" date="2020-10" db="EMBL/GenBank/DDBJ databases">
        <title>Connecting structure to function with the recovery of over 1000 high-quality activated sludge metagenome-assembled genomes encoding full-length rRNA genes using long-read sequencing.</title>
        <authorList>
            <person name="Singleton C.M."/>
            <person name="Petriglieri F."/>
            <person name="Kristensen J.M."/>
            <person name="Kirkegaard R.H."/>
            <person name="Michaelsen T.Y."/>
            <person name="Andersen M.H."/>
            <person name="Karst S.M."/>
            <person name="Dueholm M.S."/>
            <person name="Nielsen P.H."/>
            <person name="Albertsen M."/>
        </authorList>
    </citation>
    <scope>NUCLEOTIDE SEQUENCE</scope>
    <source>
        <strain evidence="1">OdNE_18-Q3-R46-58_BAT3C.305</strain>
    </source>
</reference>
<evidence type="ECO:0000313" key="2">
    <source>
        <dbReference type="Proteomes" id="UP000808146"/>
    </source>
</evidence>
<proteinExistence type="predicted"/>
<name>A0A9D7LMH0_9RHOO</name>
<dbReference type="EMBL" id="JADKBR010000001">
    <property type="protein sequence ID" value="MBK8889049.1"/>
    <property type="molecule type" value="Genomic_DNA"/>
</dbReference>
<accession>A0A9D7LMH0</accession>
<comment type="caution">
    <text evidence="1">The sequence shown here is derived from an EMBL/GenBank/DDBJ whole genome shotgun (WGS) entry which is preliminary data.</text>
</comment>
<protein>
    <recommendedName>
        <fullName evidence="3">Preprotein translocase subunit YajC</fullName>
    </recommendedName>
</protein>
<evidence type="ECO:0008006" key="3">
    <source>
        <dbReference type="Google" id="ProtNLM"/>
    </source>
</evidence>
<gene>
    <name evidence="1" type="ORF">IPN75_01045</name>
</gene>
<dbReference type="NCBIfam" id="NF041023">
    <property type="entry name" value="PP0621_fam"/>
    <property type="match status" value="1"/>
</dbReference>